<evidence type="ECO:0000313" key="2">
    <source>
        <dbReference type="EMBL" id="SOD92601.1"/>
    </source>
</evidence>
<sequence>MEEQPSTARVALKWGVIFGLVLMAITLVMYLTDQTTNPLFSGLTLGAMVAFLVLSMREFRSLNGGYMTYGEGLGLGALTSAVGGILSSAFTTFYNVFIDPTVQQRAMEKAREKLEEQGNMSDEAIDQAMEWSEKLQSPGFTFIAGVFGTLIVGFLLSLIVAAFIRRNKANPFD</sequence>
<dbReference type="RefSeq" id="WP_097127816.1">
    <property type="nucleotide sequence ID" value="NZ_OCNH01000003.1"/>
</dbReference>
<dbReference type="OrthoDB" id="1122768at2"/>
<evidence type="ECO:0000256" key="1">
    <source>
        <dbReference type="SAM" id="Phobius"/>
    </source>
</evidence>
<gene>
    <name evidence="2" type="ORF">SAMN06269250_4062</name>
</gene>
<feature type="transmembrane region" description="Helical" evidence="1">
    <location>
        <begin position="139"/>
        <end position="164"/>
    </location>
</feature>
<keyword evidence="3" id="KW-1185">Reference proteome</keyword>
<protein>
    <recommendedName>
        <fullName evidence="4">DUF4199 domain-containing protein</fullName>
    </recommendedName>
</protein>
<evidence type="ECO:0000313" key="3">
    <source>
        <dbReference type="Proteomes" id="UP000219452"/>
    </source>
</evidence>
<reference evidence="3" key="1">
    <citation type="submission" date="2017-09" db="EMBL/GenBank/DDBJ databases">
        <authorList>
            <person name="Varghese N."/>
            <person name="Submissions S."/>
        </authorList>
    </citation>
    <scope>NUCLEOTIDE SEQUENCE [LARGE SCALE GENOMIC DNA]</scope>
    <source>
        <strain evidence="3">DSM 29961</strain>
    </source>
</reference>
<dbReference type="Proteomes" id="UP000219452">
    <property type="component" value="Unassembled WGS sequence"/>
</dbReference>
<keyword evidence="1" id="KW-0812">Transmembrane</keyword>
<feature type="transmembrane region" description="Helical" evidence="1">
    <location>
        <begin position="38"/>
        <end position="54"/>
    </location>
</feature>
<name>A0A286GAS8_9BACT</name>
<feature type="transmembrane region" description="Helical" evidence="1">
    <location>
        <begin position="75"/>
        <end position="97"/>
    </location>
</feature>
<keyword evidence="1" id="KW-1133">Transmembrane helix</keyword>
<feature type="transmembrane region" description="Helical" evidence="1">
    <location>
        <begin position="12"/>
        <end position="32"/>
    </location>
</feature>
<dbReference type="InterPro" id="IPR025250">
    <property type="entry name" value="DUF4199"/>
</dbReference>
<dbReference type="AlphaFoldDB" id="A0A286GAS8"/>
<dbReference type="Pfam" id="PF13858">
    <property type="entry name" value="DUF4199"/>
    <property type="match status" value="1"/>
</dbReference>
<keyword evidence="1" id="KW-0472">Membrane</keyword>
<organism evidence="2 3">
    <name type="scientific">Spirosoma fluviale</name>
    <dbReference type="NCBI Taxonomy" id="1597977"/>
    <lineage>
        <taxon>Bacteria</taxon>
        <taxon>Pseudomonadati</taxon>
        <taxon>Bacteroidota</taxon>
        <taxon>Cytophagia</taxon>
        <taxon>Cytophagales</taxon>
        <taxon>Cytophagaceae</taxon>
        <taxon>Spirosoma</taxon>
    </lineage>
</organism>
<dbReference type="EMBL" id="OCNH01000003">
    <property type="protein sequence ID" value="SOD92601.1"/>
    <property type="molecule type" value="Genomic_DNA"/>
</dbReference>
<accession>A0A286GAS8</accession>
<proteinExistence type="predicted"/>
<evidence type="ECO:0008006" key="4">
    <source>
        <dbReference type="Google" id="ProtNLM"/>
    </source>
</evidence>